<comment type="caution">
    <text evidence="20">The sequence shown here is derived from an EMBL/GenBank/DDBJ whole genome shotgun (WGS) entry which is preliminary data.</text>
</comment>
<evidence type="ECO:0000256" key="10">
    <source>
        <dbReference type="ARBA" id="ARBA00022573"/>
    </source>
</evidence>
<evidence type="ECO:0000256" key="18">
    <source>
        <dbReference type="PIRSR" id="PIRSR006135-1"/>
    </source>
</evidence>
<comment type="catalytic activity">
    <reaction evidence="2">
        <text>adenosylcob(III)inamide phosphate + GTP + H(+) = adenosylcob(III)inamide-GDP + diphosphate</text>
        <dbReference type="Rhea" id="RHEA:22712"/>
        <dbReference type="ChEBI" id="CHEBI:15378"/>
        <dbReference type="ChEBI" id="CHEBI:33019"/>
        <dbReference type="ChEBI" id="CHEBI:37565"/>
        <dbReference type="ChEBI" id="CHEBI:58502"/>
        <dbReference type="ChEBI" id="CHEBI:60487"/>
        <dbReference type="EC" id="2.7.7.62"/>
    </reaction>
</comment>
<dbReference type="Pfam" id="PF02283">
    <property type="entry name" value="CobU"/>
    <property type="match status" value="1"/>
</dbReference>
<evidence type="ECO:0000256" key="12">
    <source>
        <dbReference type="ARBA" id="ARBA00022741"/>
    </source>
</evidence>
<dbReference type="GO" id="GO:0005524">
    <property type="term" value="F:ATP binding"/>
    <property type="evidence" value="ECO:0007669"/>
    <property type="project" value="UniProtKB-KW"/>
</dbReference>
<keyword evidence="10" id="KW-0169">Cobalamin biosynthesis</keyword>
<feature type="binding site" evidence="19">
    <location>
        <position position="63"/>
    </location>
    <ligand>
        <name>GTP</name>
        <dbReference type="ChEBI" id="CHEBI:37565"/>
    </ligand>
</feature>
<feature type="binding site" evidence="19">
    <location>
        <begin position="51"/>
        <end position="54"/>
    </location>
    <ligand>
        <name>GTP</name>
        <dbReference type="ChEBI" id="CHEBI:37565"/>
    </ligand>
</feature>
<keyword evidence="12 19" id="KW-0547">Nucleotide-binding</keyword>
<dbReference type="AlphaFoldDB" id="A0A0V8QFF8"/>
<name>A0A0V8QFF8_9FIRM</name>
<gene>
    <name evidence="20" type="ORF">ASU35_09365</name>
</gene>
<evidence type="ECO:0000256" key="15">
    <source>
        <dbReference type="ARBA" id="ARBA00023134"/>
    </source>
</evidence>
<feature type="active site" description="GMP-histidine intermediate" evidence="18">
    <location>
        <position position="50"/>
    </location>
</feature>
<evidence type="ECO:0000313" key="21">
    <source>
        <dbReference type="Proteomes" id="UP000054874"/>
    </source>
</evidence>
<dbReference type="Gene3D" id="3.40.50.300">
    <property type="entry name" value="P-loop containing nucleotide triphosphate hydrolases"/>
    <property type="match status" value="1"/>
</dbReference>
<keyword evidence="13 20" id="KW-0418">Kinase</keyword>
<dbReference type="STRING" id="290052.ASU35_09365"/>
<dbReference type="PANTHER" id="PTHR34848">
    <property type="match status" value="1"/>
</dbReference>
<dbReference type="SUPFAM" id="SSF52540">
    <property type="entry name" value="P-loop containing nucleoside triphosphate hydrolases"/>
    <property type="match status" value="1"/>
</dbReference>
<dbReference type="Proteomes" id="UP000054874">
    <property type="component" value="Unassembled WGS sequence"/>
</dbReference>
<evidence type="ECO:0000256" key="4">
    <source>
        <dbReference type="ARBA" id="ARBA00003889"/>
    </source>
</evidence>
<evidence type="ECO:0000256" key="11">
    <source>
        <dbReference type="ARBA" id="ARBA00022679"/>
    </source>
</evidence>
<evidence type="ECO:0000256" key="13">
    <source>
        <dbReference type="ARBA" id="ARBA00022777"/>
    </source>
</evidence>
<comment type="pathway">
    <text evidence="5">Cofactor biosynthesis; adenosylcobalamin biosynthesis; adenosylcobalamin from cob(II)yrinate a,c-diamide: step 6/7.</text>
</comment>
<evidence type="ECO:0000256" key="17">
    <source>
        <dbReference type="ARBA" id="ARBA00030571"/>
    </source>
</evidence>
<dbReference type="EMBL" id="LNAM01000147">
    <property type="protein sequence ID" value="KSV59357.1"/>
    <property type="molecule type" value="Genomic_DNA"/>
</dbReference>
<evidence type="ECO:0000256" key="8">
    <source>
        <dbReference type="ARBA" id="ARBA00012016"/>
    </source>
</evidence>
<dbReference type="OrthoDB" id="9799422at2"/>
<comment type="catalytic activity">
    <reaction evidence="1">
        <text>adenosylcob(III)inamide + ATP = adenosylcob(III)inamide phosphate + ADP + H(+)</text>
        <dbReference type="Rhea" id="RHEA:15769"/>
        <dbReference type="ChEBI" id="CHEBI:2480"/>
        <dbReference type="ChEBI" id="CHEBI:15378"/>
        <dbReference type="ChEBI" id="CHEBI:30616"/>
        <dbReference type="ChEBI" id="CHEBI:58502"/>
        <dbReference type="ChEBI" id="CHEBI:456216"/>
        <dbReference type="EC" id="2.7.1.156"/>
    </reaction>
</comment>
<evidence type="ECO:0000313" key="20">
    <source>
        <dbReference type="EMBL" id="KSV59357.1"/>
    </source>
</evidence>
<evidence type="ECO:0000256" key="16">
    <source>
        <dbReference type="ARBA" id="ARBA00029570"/>
    </source>
</evidence>
<evidence type="ECO:0000256" key="7">
    <source>
        <dbReference type="ARBA" id="ARBA00007490"/>
    </source>
</evidence>
<dbReference type="GO" id="GO:0043752">
    <property type="term" value="F:adenosylcobinamide kinase activity"/>
    <property type="evidence" value="ECO:0007669"/>
    <property type="project" value="UniProtKB-EC"/>
</dbReference>
<dbReference type="GO" id="GO:0009236">
    <property type="term" value="P:cobalamin biosynthetic process"/>
    <property type="evidence" value="ECO:0007669"/>
    <property type="project" value="UniProtKB-UniPathway"/>
</dbReference>
<organism evidence="20 21">
    <name type="scientific">Acetivibrio ethanolgignens</name>
    <dbReference type="NCBI Taxonomy" id="290052"/>
    <lineage>
        <taxon>Bacteria</taxon>
        <taxon>Bacillati</taxon>
        <taxon>Bacillota</taxon>
        <taxon>Clostridia</taxon>
        <taxon>Eubacteriales</taxon>
        <taxon>Oscillospiraceae</taxon>
        <taxon>Acetivibrio</taxon>
    </lineage>
</organism>
<evidence type="ECO:0000256" key="9">
    <source>
        <dbReference type="ARBA" id="ARBA00012523"/>
    </source>
</evidence>
<dbReference type="RefSeq" id="WP_058352426.1">
    <property type="nucleotide sequence ID" value="NZ_CABMMD010000147.1"/>
</dbReference>
<evidence type="ECO:0000256" key="6">
    <source>
        <dbReference type="ARBA" id="ARBA00005159"/>
    </source>
</evidence>
<comment type="similarity">
    <text evidence="7">Belongs to the CobU/CobP family.</text>
</comment>
<evidence type="ECO:0000256" key="3">
    <source>
        <dbReference type="ARBA" id="ARBA00001522"/>
    </source>
</evidence>
<keyword evidence="21" id="KW-1185">Reference proteome</keyword>
<comment type="catalytic activity">
    <reaction evidence="3">
        <text>adenosylcob(III)inamide + GTP = adenosylcob(III)inamide phosphate + GDP + H(+)</text>
        <dbReference type="Rhea" id="RHEA:15765"/>
        <dbReference type="ChEBI" id="CHEBI:2480"/>
        <dbReference type="ChEBI" id="CHEBI:15378"/>
        <dbReference type="ChEBI" id="CHEBI:37565"/>
        <dbReference type="ChEBI" id="CHEBI:58189"/>
        <dbReference type="ChEBI" id="CHEBI:58502"/>
        <dbReference type="EC" id="2.7.1.156"/>
    </reaction>
</comment>
<feature type="binding site" evidence="19">
    <location>
        <begin position="7"/>
        <end position="14"/>
    </location>
    <ligand>
        <name>GTP</name>
        <dbReference type="ChEBI" id="CHEBI:37565"/>
    </ligand>
</feature>
<feature type="binding site" evidence="19">
    <location>
        <position position="86"/>
    </location>
    <ligand>
        <name>GTP</name>
        <dbReference type="ChEBI" id="CHEBI:37565"/>
    </ligand>
</feature>
<sequence length="179" mass="20244">MITLIMGKSGSGKSAYAEEYTAQLSQKNRKYYLATMEVFDEEGRIRAERHRKQRRGKGFVTIEQPVDIYRVMDKIENVRMETALLECISNLTANEMFHGETMLPGPLAADKVVNEVEKLGLSLRHLVIVSNSAFEAGTEYDEATMEYIQTVADINERLADLADQVIEVVEGIPNVIKER</sequence>
<accession>A0A0V8QFF8</accession>
<dbReference type="PANTHER" id="PTHR34848:SF1">
    <property type="entry name" value="BIFUNCTIONAL ADENOSYLCOBALAMIN BIOSYNTHESIS PROTEIN COBU"/>
    <property type="match status" value="1"/>
</dbReference>
<dbReference type="InterPro" id="IPR003203">
    <property type="entry name" value="CobU/CobP"/>
</dbReference>
<dbReference type="InterPro" id="IPR027417">
    <property type="entry name" value="P-loop_NTPase"/>
</dbReference>
<evidence type="ECO:0000256" key="1">
    <source>
        <dbReference type="ARBA" id="ARBA00000312"/>
    </source>
</evidence>
<evidence type="ECO:0000256" key="5">
    <source>
        <dbReference type="ARBA" id="ARBA00004692"/>
    </source>
</evidence>
<evidence type="ECO:0000256" key="2">
    <source>
        <dbReference type="ARBA" id="ARBA00000711"/>
    </source>
</evidence>
<evidence type="ECO:0000256" key="19">
    <source>
        <dbReference type="PIRSR" id="PIRSR006135-2"/>
    </source>
</evidence>
<dbReference type="EC" id="2.7.1.156" evidence="8"/>
<dbReference type="GO" id="GO:0008820">
    <property type="term" value="F:cobinamide phosphate guanylyltransferase activity"/>
    <property type="evidence" value="ECO:0007669"/>
    <property type="project" value="UniProtKB-EC"/>
</dbReference>
<dbReference type="GO" id="GO:0005525">
    <property type="term" value="F:GTP binding"/>
    <property type="evidence" value="ECO:0007669"/>
    <property type="project" value="UniProtKB-KW"/>
</dbReference>
<comment type="pathway">
    <text evidence="6">Cofactor biosynthesis; adenosylcobalamin biosynthesis; adenosylcobalamin from cob(II)yrinate a,c-diamide: step 5/7.</text>
</comment>
<dbReference type="EC" id="2.7.7.62" evidence="9"/>
<comment type="function">
    <text evidence="4">Catalyzes ATP-dependent phosphorylation of adenosylcobinamide and addition of GMP to adenosylcobinamide phosphate.</text>
</comment>
<keyword evidence="11" id="KW-0808">Transferase</keyword>
<keyword evidence="14" id="KW-0067">ATP-binding</keyword>
<evidence type="ECO:0000256" key="14">
    <source>
        <dbReference type="ARBA" id="ARBA00022840"/>
    </source>
</evidence>
<keyword evidence="15 19" id="KW-0342">GTP-binding</keyword>
<dbReference type="PIRSF" id="PIRSF006135">
    <property type="entry name" value="CobU"/>
    <property type="match status" value="1"/>
</dbReference>
<dbReference type="UniPathway" id="UPA00148">
    <property type="reaction ID" value="UER00236"/>
</dbReference>
<proteinExistence type="inferred from homology"/>
<protein>
    <recommendedName>
        <fullName evidence="16">Adenosylcobinamide kinase</fullName>
        <ecNumber evidence="8">2.7.1.156</ecNumber>
        <ecNumber evidence="9">2.7.7.62</ecNumber>
    </recommendedName>
    <alternativeName>
        <fullName evidence="17">Adenosylcobinamide-phosphate guanylyltransferase</fullName>
    </alternativeName>
</protein>
<reference evidence="20 21" key="1">
    <citation type="submission" date="2015-11" db="EMBL/GenBank/DDBJ databases">
        <title>Butyribacter intestini gen. nov., sp. nov., a butyric acid-producing bacterium of the family Lachnospiraceae isolated from the human faeces.</title>
        <authorList>
            <person name="Zou Y."/>
            <person name="Xue W."/>
            <person name="Luo G."/>
            <person name="Lv M."/>
        </authorList>
    </citation>
    <scope>NUCLEOTIDE SEQUENCE [LARGE SCALE GENOMIC DNA]</scope>
    <source>
        <strain evidence="20 21">ACET-33324</strain>
    </source>
</reference>